<dbReference type="SMART" id="SM00729">
    <property type="entry name" value="Elp3"/>
    <property type="match status" value="1"/>
</dbReference>
<keyword evidence="2" id="KW-0004">4Fe-4S</keyword>
<comment type="caution">
    <text evidence="8">The sequence shown here is derived from an EMBL/GenBank/DDBJ whole genome shotgun (WGS) entry which is preliminary data.</text>
</comment>
<gene>
    <name evidence="8" type="ORF">A2149_05900</name>
</gene>
<evidence type="ECO:0000256" key="3">
    <source>
        <dbReference type="ARBA" id="ARBA00022691"/>
    </source>
</evidence>
<dbReference type="SFLD" id="SFLDS00029">
    <property type="entry name" value="Radical_SAM"/>
    <property type="match status" value="1"/>
</dbReference>
<dbReference type="InterPro" id="IPR023885">
    <property type="entry name" value="4Fe4S-binding_SPASM_dom"/>
</dbReference>
<dbReference type="CDD" id="cd21121">
    <property type="entry name" value="SPASM_Cmo-like"/>
    <property type="match status" value="1"/>
</dbReference>
<dbReference type="SUPFAM" id="SSF102114">
    <property type="entry name" value="Radical SAM enzymes"/>
    <property type="match status" value="1"/>
</dbReference>
<sequence>MTEAIKQLYIETSSRCNINCRMCMRGSSIKSQGDMELGLFNKLTPVFPGLKFINFSGIGEPLLNPELFEMLRIAKRLMPRDGETGFTTNGMLIDREIAGELVSSGLDKIVISIDGINPETYGYIRRGGDFERIKRGIGFLNSAKEKMKKSAPKIGIEFVVMRRNLDELPLAIEFARENNIEFVIISHLLPYSEEMVGEVVFELFSQESIDVFESAKIKAEKESINFNNYYNFSFFRNEIIPKDYIERLNSLINQTYDEAGKFDIFLNLPKLLERNGKNFSKAKEVFEKTQSLAKKLNIELSLPPINSSAKRECKFIKNRACFVSWDGDVSPCIRLMYSHKFQLNGASREVCSLSFGNVKDRDINEIWNTPKFTSLRESVDQFVFPHCPDCPAYGSCGYLDRLEGDCFGNEEPCGDCLWGRNMMQCL</sequence>
<feature type="domain" description="Radical SAM core" evidence="7">
    <location>
        <begin position="2"/>
        <end position="218"/>
    </location>
</feature>
<dbReference type="InterPro" id="IPR058240">
    <property type="entry name" value="rSAM_sf"/>
</dbReference>
<dbReference type="GO" id="GO:0003824">
    <property type="term" value="F:catalytic activity"/>
    <property type="evidence" value="ECO:0007669"/>
    <property type="project" value="InterPro"/>
</dbReference>
<dbReference type="SFLD" id="SFLDG01067">
    <property type="entry name" value="SPASM/twitch_domain_containing"/>
    <property type="match status" value="1"/>
</dbReference>
<dbReference type="Pfam" id="PF04055">
    <property type="entry name" value="Radical_SAM"/>
    <property type="match status" value="1"/>
</dbReference>
<dbReference type="CDD" id="cd01335">
    <property type="entry name" value="Radical_SAM"/>
    <property type="match status" value="1"/>
</dbReference>
<accession>A0A1F7RT77</accession>
<organism evidence="8 9">
    <name type="scientific">Candidatus Schekmanbacteria bacterium RBG_16_38_11</name>
    <dbReference type="NCBI Taxonomy" id="1817880"/>
    <lineage>
        <taxon>Bacteria</taxon>
        <taxon>Candidatus Schekmaniibacteriota</taxon>
    </lineage>
</organism>
<dbReference type="Pfam" id="PF13186">
    <property type="entry name" value="SPASM"/>
    <property type="match status" value="1"/>
</dbReference>
<evidence type="ECO:0000313" key="8">
    <source>
        <dbReference type="EMBL" id="OGL44298.1"/>
    </source>
</evidence>
<dbReference type="InterPro" id="IPR050377">
    <property type="entry name" value="Radical_SAM_PqqE_MftC-like"/>
</dbReference>
<evidence type="ECO:0000259" key="7">
    <source>
        <dbReference type="PROSITE" id="PS51918"/>
    </source>
</evidence>
<evidence type="ECO:0000256" key="6">
    <source>
        <dbReference type="ARBA" id="ARBA00023014"/>
    </source>
</evidence>
<evidence type="ECO:0000256" key="5">
    <source>
        <dbReference type="ARBA" id="ARBA00023004"/>
    </source>
</evidence>
<evidence type="ECO:0000256" key="2">
    <source>
        <dbReference type="ARBA" id="ARBA00022485"/>
    </source>
</evidence>
<comment type="cofactor">
    <cofactor evidence="1">
        <name>[4Fe-4S] cluster</name>
        <dbReference type="ChEBI" id="CHEBI:49883"/>
    </cofactor>
</comment>
<dbReference type="AlphaFoldDB" id="A0A1F7RT77"/>
<dbReference type="PANTHER" id="PTHR11228:SF34">
    <property type="entry name" value="TUNGSTEN-CONTAINING ALDEHYDE FERREDOXIN OXIDOREDUCTASE COFACTOR MODIFYING PROTEIN"/>
    <property type="match status" value="1"/>
</dbReference>
<dbReference type="Proteomes" id="UP000178435">
    <property type="component" value="Unassembled WGS sequence"/>
</dbReference>
<dbReference type="PROSITE" id="PS51918">
    <property type="entry name" value="RADICAL_SAM"/>
    <property type="match status" value="1"/>
</dbReference>
<reference evidence="8 9" key="1">
    <citation type="journal article" date="2016" name="Nat. Commun.">
        <title>Thousands of microbial genomes shed light on interconnected biogeochemical processes in an aquifer system.</title>
        <authorList>
            <person name="Anantharaman K."/>
            <person name="Brown C.T."/>
            <person name="Hug L.A."/>
            <person name="Sharon I."/>
            <person name="Castelle C.J."/>
            <person name="Probst A.J."/>
            <person name="Thomas B.C."/>
            <person name="Singh A."/>
            <person name="Wilkins M.J."/>
            <person name="Karaoz U."/>
            <person name="Brodie E.L."/>
            <person name="Williams K.H."/>
            <person name="Hubbard S.S."/>
            <person name="Banfield J.F."/>
        </authorList>
    </citation>
    <scope>NUCLEOTIDE SEQUENCE [LARGE SCALE GENOMIC DNA]</scope>
</reference>
<evidence type="ECO:0000256" key="4">
    <source>
        <dbReference type="ARBA" id="ARBA00022723"/>
    </source>
</evidence>
<evidence type="ECO:0000256" key="1">
    <source>
        <dbReference type="ARBA" id="ARBA00001966"/>
    </source>
</evidence>
<name>A0A1F7RT77_9BACT</name>
<dbReference type="InterPro" id="IPR034391">
    <property type="entry name" value="AdoMet-like_SPASM_containing"/>
</dbReference>
<dbReference type="GO" id="GO:0051536">
    <property type="term" value="F:iron-sulfur cluster binding"/>
    <property type="evidence" value="ECO:0007669"/>
    <property type="project" value="UniProtKB-KW"/>
</dbReference>
<dbReference type="NCBIfam" id="TIGR04311">
    <property type="entry name" value="rSAM_Geo_metal"/>
    <property type="match status" value="1"/>
</dbReference>
<keyword evidence="4" id="KW-0479">Metal-binding</keyword>
<keyword evidence="5" id="KW-0408">Iron</keyword>
<dbReference type="InterPro" id="IPR007197">
    <property type="entry name" value="rSAM"/>
</dbReference>
<dbReference type="GO" id="GO:0046872">
    <property type="term" value="F:metal ion binding"/>
    <property type="evidence" value="ECO:0007669"/>
    <property type="project" value="UniProtKB-KW"/>
</dbReference>
<protein>
    <recommendedName>
        <fullName evidence="7">Radical SAM core domain-containing protein</fullName>
    </recommendedName>
</protein>
<dbReference type="EMBL" id="MGDF01000150">
    <property type="protein sequence ID" value="OGL44298.1"/>
    <property type="molecule type" value="Genomic_DNA"/>
</dbReference>
<keyword evidence="6" id="KW-0411">Iron-sulfur</keyword>
<dbReference type="InterPro" id="IPR027586">
    <property type="entry name" value="rSAM_metal_mat"/>
</dbReference>
<proteinExistence type="predicted"/>
<dbReference type="InterPro" id="IPR013785">
    <property type="entry name" value="Aldolase_TIM"/>
</dbReference>
<dbReference type="PANTHER" id="PTHR11228">
    <property type="entry name" value="RADICAL SAM DOMAIN PROTEIN"/>
    <property type="match status" value="1"/>
</dbReference>
<keyword evidence="3" id="KW-0949">S-adenosyl-L-methionine</keyword>
<dbReference type="Gene3D" id="3.20.20.70">
    <property type="entry name" value="Aldolase class I"/>
    <property type="match status" value="1"/>
</dbReference>
<dbReference type="InterPro" id="IPR006638">
    <property type="entry name" value="Elp3/MiaA/NifB-like_rSAM"/>
</dbReference>
<dbReference type="SFLD" id="SFLDG01387">
    <property type="entry name" value="BtrN-like_SPASM_domain_contain"/>
    <property type="match status" value="1"/>
</dbReference>
<evidence type="ECO:0000313" key="9">
    <source>
        <dbReference type="Proteomes" id="UP000178435"/>
    </source>
</evidence>